<dbReference type="GO" id="GO:0004497">
    <property type="term" value="F:monooxygenase activity"/>
    <property type="evidence" value="ECO:0007669"/>
    <property type="project" value="TreeGrafter"/>
</dbReference>
<evidence type="ECO:0000313" key="3">
    <source>
        <dbReference type="Proteomes" id="UP000526125"/>
    </source>
</evidence>
<dbReference type="Proteomes" id="UP000526125">
    <property type="component" value="Unassembled WGS sequence"/>
</dbReference>
<dbReference type="EMBL" id="JABMCB010000169">
    <property type="protein sequence ID" value="NUU75377.1"/>
    <property type="molecule type" value="Genomic_DNA"/>
</dbReference>
<organism evidence="2 3">
    <name type="scientific">Paenibacillus xylanilyticus</name>
    <dbReference type="NCBI Taxonomy" id="248903"/>
    <lineage>
        <taxon>Bacteria</taxon>
        <taxon>Bacillati</taxon>
        <taxon>Bacillota</taxon>
        <taxon>Bacilli</taxon>
        <taxon>Bacillales</taxon>
        <taxon>Paenibacillaceae</taxon>
        <taxon>Paenibacillus</taxon>
    </lineage>
</organism>
<evidence type="ECO:0000313" key="2">
    <source>
        <dbReference type="EMBL" id="NUU75377.1"/>
    </source>
</evidence>
<dbReference type="Pfam" id="PF13738">
    <property type="entry name" value="Pyr_redox_3"/>
    <property type="match status" value="1"/>
</dbReference>
<dbReference type="InterPro" id="IPR050982">
    <property type="entry name" value="Auxin_biosynth/cation_transpt"/>
</dbReference>
<dbReference type="RefSeq" id="WP_175395195.1">
    <property type="nucleotide sequence ID" value="NZ_JABMCB010000169.1"/>
</dbReference>
<dbReference type="PRINTS" id="PR00411">
    <property type="entry name" value="PNDRDTASEI"/>
</dbReference>
<dbReference type="PANTHER" id="PTHR43539">
    <property type="entry name" value="FLAVIN-BINDING MONOOXYGENASE-LIKE PROTEIN (AFU_ORTHOLOGUE AFUA_4G09220)"/>
    <property type="match status" value="1"/>
</dbReference>
<dbReference type="PRINTS" id="PR00368">
    <property type="entry name" value="FADPNR"/>
</dbReference>
<dbReference type="InterPro" id="IPR036188">
    <property type="entry name" value="FAD/NAD-bd_sf"/>
</dbReference>
<sequence>MFKSIPVNQVNCCESPVKETNQLPVAIIGAGPVGLAAAAQLISKGEPFMLFESGDEVGANIRKWEHVRLFSPWEYNIDKAAKELLLSTNWVAPQNETIPTGKEIVEHYLKPLAALPEVSPYMHLNTKVTAISRKGLSKVKTSGREKLPFVIHVEQNGSPFIYEARAVIDASGTWSNPNPLRSDGIFSEEEKALESHISYGIPAVLGKEKNRYKGKKVLVVGSGHSAINTLLELAELQKEESGTEIVWAIRKANIEDVYGGRELDGLQARGELGTRIQKVVESGTVKVMTAFHIEELKQQGGKIQVSGAIRNVKVVIDHIDEIVGNTGSRPDLSIVREVRVLMDPSLDCVYELAPLIDPNIHSCGTVRPHGEKELRQPEKDFYIVGAKSYGRAPTFLMATGYEQVRSIVAALVGDMDSAQKVELELPETGVCSLGASGADSCCEPVQVEEASTNCCSPSKSER</sequence>
<name>A0A7Y6BUY6_9BACL</name>
<dbReference type="GO" id="GO:0050660">
    <property type="term" value="F:flavin adenine dinucleotide binding"/>
    <property type="evidence" value="ECO:0007669"/>
    <property type="project" value="TreeGrafter"/>
</dbReference>
<dbReference type="Gene3D" id="3.50.50.60">
    <property type="entry name" value="FAD/NAD(P)-binding domain"/>
    <property type="match status" value="1"/>
</dbReference>
<dbReference type="PANTHER" id="PTHR43539:SF78">
    <property type="entry name" value="FLAVIN-CONTAINING MONOOXYGENASE"/>
    <property type="match status" value="1"/>
</dbReference>
<dbReference type="AlphaFoldDB" id="A0A7Y6BUY6"/>
<dbReference type="SUPFAM" id="SSF51905">
    <property type="entry name" value="FAD/NAD(P)-binding domain"/>
    <property type="match status" value="1"/>
</dbReference>
<reference evidence="2 3" key="1">
    <citation type="submission" date="2020-05" db="EMBL/GenBank/DDBJ databases">
        <title>Genome Sequencing of Type Strains.</title>
        <authorList>
            <person name="Lemaire J.F."/>
            <person name="Inderbitzin P."/>
            <person name="Gregorio O.A."/>
            <person name="Collins S.B."/>
            <person name="Wespe N."/>
            <person name="Knight-Connoni V."/>
        </authorList>
    </citation>
    <scope>NUCLEOTIDE SEQUENCE [LARGE SCALE GENOMIC DNA]</scope>
    <source>
        <strain evidence="2 3">LMG 21957</strain>
    </source>
</reference>
<accession>A0A7Y6BUY6</accession>
<keyword evidence="3" id="KW-1185">Reference proteome</keyword>
<gene>
    <name evidence="2" type="ORF">HP552_09060</name>
</gene>
<protein>
    <submittedName>
        <fullName evidence="2">NAD(P)-binding domain-containing protein</fullName>
    </submittedName>
</protein>
<keyword evidence="1" id="KW-0560">Oxidoreductase</keyword>
<evidence type="ECO:0000256" key="1">
    <source>
        <dbReference type="ARBA" id="ARBA00023002"/>
    </source>
</evidence>
<proteinExistence type="predicted"/>
<comment type="caution">
    <text evidence="2">The sequence shown here is derived from an EMBL/GenBank/DDBJ whole genome shotgun (WGS) entry which is preliminary data.</text>
</comment>